<keyword evidence="1 2" id="KW-0238">DNA-binding</keyword>
<gene>
    <name evidence="4" type="primary">Ttu-Emx</name>
</gene>
<dbReference type="EMBL" id="AB439506">
    <property type="protein sequence ID" value="BAG80926.1"/>
    <property type="molecule type" value="mRNA"/>
</dbReference>
<feature type="DNA-binding region" description="Homeobox" evidence="1">
    <location>
        <begin position="3"/>
        <end position="22"/>
    </location>
</feature>
<evidence type="ECO:0000259" key="3">
    <source>
        <dbReference type="PROSITE" id="PS50071"/>
    </source>
</evidence>
<comment type="subcellular location">
    <subcellularLocation>
        <location evidence="1 2">Nucleus</location>
    </subcellularLocation>
</comment>
<dbReference type="PROSITE" id="PS50071">
    <property type="entry name" value="HOMEOBOX_2"/>
    <property type="match status" value="1"/>
</dbReference>
<dbReference type="AlphaFoldDB" id="B6F139"/>
<accession>B6F139</accession>
<proteinExistence type="evidence at transcript level"/>
<dbReference type="CDD" id="cd00086">
    <property type="entry name" value="homeodomain"/>
    <property type="match status" value="1"/>
</dbReference>
<dbReference type="GO" id="GO:0003677">
    <property type="term" value="F:DNA binding"/>
    <property type="evidence" value="ECO:0007669"/>
    <property type="project" value="UniProtKB-UniRule"/>
</dbReference>
<organism evidence="4">
    <name type="scientific">Tubifex tubifex</name>
    <name type="common">Sludge worm</name>
    <name type="synonym">Lumbricus tubifex</name>
    <dbReference type="NCBI Taxonomy" id="6386"/>
    <lineage>
        <taxon>Eukaryota</taxon>
        <taxon>Metazoa</taxon>
        <taxon>Spiralia</taxon>
        <taxon>Lophotrochozoa</taxon>
        <taxon>Annelida</taxon>
        <taxon>Clitellata</taxon>
        <taxon>Oligochaeta</taxon>
        <taxon>Tubificida</taxon>
        <taxon>Tubificina</taxon>
        <taxon>Naididae</taxon>
        <taxon>Tubificinae</taxon>
        <taxon>Tubifex</taxon>
    </lineage>
</organism>
<dbReference type="SUPFAM" id="SSF46689">
    <property type="entry name" value="Homeodomain-like"/>
    <property type="match status" value="1"/>
</dbReference>
<evidence type="ECO:0000256" key="2">
    <source>
        <dbReference type="RuleBase" id="RU000682"/>
    </source>
</evidence>
<reference evidence="4" key="1">
    <citation type="journal article" date="2008" name="Dev. Genes Evol.">
        <title>Expression pattern of annelid Zic in embryonic development of the oligochaete Tubifex tubifex.</title>
        <authorList>
            <person name="Takahashi H."/>
            <person name="Shimizu T."/>
            <person name="Aruga J."/>
        </authorList>
    </citation>
    <scope>NUCLEOTIDE SEQUENCE</scope>
</reference>
<evidence type="ECO:0000313" key="4">
    <source>
        <dbReference type="EMBL" id="BAG80926.1"/>
    </source>
</evidence>
<protein>
    <submittedName>
        <fullName evidence="4">Emx</fullName>
    </submittedName>
</protein>
<feature type="domain" description="Homeobox" evidence="3">
    <location>
        <begin position="1"/>
        <end position="21"/>
    </location>
</feature>
<dbReference type="GO" id="GO:0005634">
    <property type="term" value="C:nucleus"/>
    <property type="evidence" value="ECO:0007669"/>
    <property type="project" value="UniProtKB-SubCell"/>
</dbReference>
<evidence type="ECO:0000256" key="1">
    <source>
        <dbReference type="PROSITE-ProRule" id="PRU00108"/>
    </source>
</evidence>
<dbReference type="InterPro" id="IPR009057">
    <property type="entry name" value="Homeodomain-like_sf"/>
</dbReference>
<name>B6F139_TUBTU</name>
<feature type="non-terminal residue" evidence="4">
    <location>
        <position position="1"/>
    </location>
</feature>
<keyword evidence="1 2" id="KW-0371">Homeobox</keyword>
<keyword evidence="1 2" id="KW-0539">Nucleus</keyword>
<dbReference type="Gene3D" id="1.10.10.60">
    <property type="entry name" value="Homeodomain-like"/>
    <property type="match status" value="1"/>
</dbReference>
<dbReference type="InterPro" id="IPR001356">
    <property type="entry name" value="HD"/>
</dbReference>
<dbReference type="Pfam" id="PF00046">
    <property type="entry name" value="Homeodomain"/>
    <property type="match status" value="1"/>
</dbReference>
<sequence length="177" mass="19904">GLSETQAKVWFQNRRTKYKRVAEQPPAHQTDTGLHLTDIGQRRLSHMTDDAYYGLRHLSTSPQRSLCLAGHHSELSGQLINLPGLIDSRQHLFRSSGSYLGQGLLFPGLTDYPGAGLRSVDPLRVEYPQRRHDLMTQSMSPGSTVTTGQLQELNTAGIIAPQRQSLLHWNRHQQNMN</sequence>